<reference evidence="2 3" key="1">
    <citation type="submission" date="2016-10" db="EMBL/GenBank/DDBJ databases">
        <authorList>
            <person name="de Groot N.N."/>
        </authorList>
    </citation>
    <scope>NUCLEOTIDE SEQUENCE [LARGE SCALE GENOMIC DNA]</scope>
    <source>
        <strain evidence="2 3">CGMCC 1.10238</strain>
    </source>
</reference>
<organism evidence="2 3">
    <name type="scientific">Paenibacillus sophorae</name>
    <dbReference type="NCBI Taxonomy" id="1333845"/>
    <lineage>
        <taxon>Bacteria</taxon>
        <taxon>Bacillati</taxon>
        <taxon>Bacillota</taxon>
        <taxon>Bacilli</taxon>
        <taxon>Bacillales</taxon>
        <taxon>Paenibacillaceae</taxon>
        <taxon>Paenibacillus</taxon>
    </lineage>
</organism>
<dbReference type="EMBL" id="CP076607">
    <property type="protein sequence ID" value="QWU13388.1"/>
    <property type="molecule type" value="Genomic_DNA"/>
</dbReference>
<evidence type="ECO:0000313" key="4">
    <source>
        <dbReference type="Proteomes" id="UP000683429"/>
    </source>
</evidence>
<evidence type="ECO:0000313" key="1">
    <source>
        <dbReference type="EMBL" id="QWU13388.1"/>
    </source>
</evidence>
<dbReference type="AlphaFoldDB" id="A0A1H8JJV3"/>
<gene>
    <name evidence="1" type="ORF">KP014_15415</name>
    <name evidence="2" type="ORF">SAMN04487895_10354</name>
</gene>
<proteinExistence type="predicted"/>
<dbReference type="STRING" id="1333845.SAMN04487895_10354"/>
<dbReference type="EMBL" id="FODH01000003">
    <property type="protein sequence ID" value="SEN81064.1"/>
    <property type="molecule type" value="Genomic_DNA"/>
</dbReference>
<dbReference type="Proteomes" id="UP000198809">
    <property type="component" value="Unassembled WGS sequence"/>
</dbReference>
<keyword evidence="4" id="KW-1185">Reference proteome</keyword>
<dbReference type="RefSeq" id="WP_051500454.1">
    <property type="nucleotide sequence ID" value="NZ_CP076607.1"/>
</dbReference>
<reference evidence="1 4" key="2">
    <citation type="submission" date="2021-06" db="EMBL/GenBank/DDBJ databases">
        <title>Whole genome sequence of Paenibacillus sophorae DSM23020 for comparative genomics.</title>
        <authorList>
            <person name="Kim M.-J."/>
            <person name="Lee G."/>
            <person name="Shin J.-H."/>
        </authorList>
    </citation>
    <scope>NUCLEOTIDE SEQUENCE [LARGE SCALE GENOMIC DNA]</scope>
    <source>
        <strain evidence="1 4">DSM 23020</strain>
    </source>
</reference>
<sequence>MLFDVLKIKLKQIIDSDFNLKLSPEEESEFIIRQETTPLTDQLAVVNGYQAERLDDLIVLDGKKDNKKESYLKRALRQGFIYNGAKFVRFGKSSSQAKDGITVFIKEVISKEMQERSCLGLHIKKDIISKFESYRCLILSSYKPTDCEIPYIVIIDEFEKTLHPEIIRYVDDVKSVGKDGKTYNNKGIKQGKKAIKLSPFDGFGIHTPEMSKYLGIATQVRGLPFIKGMSVEVDFKKYYRDRPESIEYITDWLGNIHRLDDIDCIWNTSMFKGHKLFKKEFGNNAWNEYVERVKKYQFKLGKSKEIHHTDNINVYARMNFQYLQCLDLWNPKYIEKYKNKDNEYDILDERNHGKIINLAKYTTNMYEKIINGDKFYTYKFLGLNDHSEEDDNEILYSNENDEDKPKKIYKKYSASKYINEAILINDAMLNDPYIQKTVIWKLNNSINQMKYGKIYVPGFYHIVIGDIMGYLEYAAGLEVKGCLNAGEFYAKTVPLGKCASFRSPLVDPSEVNIVDIVENELTNKYLSHFANHDICMINMYDLTLPQQGGMDEDGDAVMLCYEKEIIDSKIDLPIVVDTEDKVSVKPVIYNDENILDYELKSRDSRIGEITNIATSILNKHTENEEWKKINAEHIALLRILQGKEIDYVKTGVRLYIPKYLHKYKDVIPYFQLYLYPKKLKKYKEIQERNKKIEADNEKAILVSQKRGKVNPIPKVKIPTNAYHSPSPMNELCDFICKWESKNVKWNNRSFIDKELLINNDADLSNNDLREQIRNIYDSFNEKYKKEMDKIREEKLNNRRHLQNFYTRYNKIDKIFDSYKIELEKIGDNIETIANYLIDLSYETISANKVLCWSLFGNIIVDNLRKNTSNQKEMVIVKAERDDKDTYEFLGKFYKLVEKESVCEH</sequence>
<evidence type="ECO:0000313" key="2">
    <source>
        <dbReference type="EMBL" id="SEN81064.1"/>
    </source>
</evidence>
<evidence type="ECO:0008006" key="5">
    <source>
        <dbReference type="Google" id="ProtNLM"/>
    </source>
</evidence>
<accession>A0A1H8JJV3</accession>
<evidence type="ECO:0000313" key="3">
    <source>
        <dbReference type="Proteomes" id="UP000198809"/>
    </source>
</evidence>
<dbReference type="Proteomes" id="UP000683429">
    <property type="component" value="Chromosome"/>
</dbReference>
<dbReference type="OrthoDB" id="1891855at2"/>
<protein>
    <recommendedName>
        <fullName evidence="5">RNA dependent RNA polymerase</fullName>
    </recommendedName>
</protein>
<name>A0A1H8JJV3_9BACL</name>